<reference evidence="2 3" key="1">
    <citation type="submission" date="2019-04" db="EMBL/GenBank/DDBJ databases">
        <title>Draft genome sequences for three unisolated Alnus-infective Frankia Sp+ strains, AgTrS, AiOr and AvVan, the first sequenced Frankia strains able to sporulate in-planta.</title>
        <authorList>
            <person name="Bethencourt L."/>
            <person name="Vautrin F."/>
            <person name="Taib N."/>
            <person name="Dubost A."/>
            <person name="Castro-Garcia L."/>
            <person name="Imbaud O."/>
            <person name="Abrouk D."/>
            <person name="Fournier P."/>
            <person name="Briolay J."/>
            <person name="Nguyen A."/>
            <person name="Normand P."/>
            <person name="Fernandez M.P."/>
            <person name="Brochier-Armanet C."/>
            <person name="Herrera-Belaroussi A."/>
        </authorList>
    </citation>
    <scope>NUCLEOTIDE SEQUENCE [LARGE SCALE GENOMIC DNA]</scope>
    <source>
        <strain evidence="2 3">AvVan</strain>
    </source>
</reference>
<feature type="non-terminal residue" evidence="2">
    <location>
        <position position="43"/>
    </location>
</feature>
<dbReference type="Proteomes" id="UP000305282">
    <property type="component" value="Unassembled WGS sequence"/>
</dbReference>
<dbReference type="GO" id="GO:0051301">
    <property type="term" value="P:cell division"/>
    <property type="evidence" value="ECO:0007669"/>
    <property type="project" value="UniProtKB-KW"/>
</dbReference>
<keyword evidence="3" id="KW-1185">Reference proteome</keyword>
<dbReference type="EMBL" id="SSXH01000034">
    <property type="protein sequence ID" value="THJ75873.1"/>
    <property type="molecule type" value="Genomic_DNA"/>
</dbReference>
<gene>
    <name evidence="2" type="ORF">E7Y31_02950</name>
</gene>
<feature type="region of interest" description="Disordered" evidence="1">
    <location>
        <begin position="1"/>
        <end position="43"/>
    </location>
</feature>
<evidence type="ECO:0000313" key="2">
    <source>
        <dbReference type="EMBL" id="THJ75873.1"/>
    </source>
</evidence>
<name>A0A4S5EU87_9ACTN</name>
<evidence type="ECO:0000256" key="1">
    <source>
        <dbReference type="SAM" id="MobiDB-lite"/>
    </source>
</evidence>
<keyword evidence="2" id="KW-0132">Cell division</keyword>
<proteinExistence type="predicted"/>
<dbReference type="AlphaFoldDB" id="A0A4S5EU87"/>
<protein>
    <submittedName>
        <fullName evidence="2">Cell division protein CpoB</fullName>
    </submittedName>
</protein>
<organism evidence="2 3">
    <name type="scientific">Candidatus Frankia alpina</name>
    <dbReference type="NCBI Taxonomy" id="2699483"/>
    <lineage>
        <taxon>Bacteria</taxon>
        <taxon>Bacillati</taxon>
        <taxon>Actinomycetota</taxon>
        <taxon>Actinomycetes</taxon>
        <taxon>Frankiales</taxon>
        <taxon>Frankiaceae</taxon>
        <taxon>Frankia</taxon>
    </lineage>
</organism>
<comment type="caution">
    <text evidence="2">The sequence shown here is derived from an EMBL/GenBank/DDBJ whole genome shotgun (WGS) entry which is preliminary data.</text>
</comment>
<evidence type="ECO:0000313" key="3">
    <source>
        <dbReference type="Proteomes" id="UP000305282"/>
    </source>
</evidence>
<keyword evidence="2" id="KW-0131">Cell cycle</keyword>
<accession>A0A4S5EU87</accession>
<feature type="compositionally biased region" description="Low complexity" evidence="1">
    <location>
        <begin position="16"/>
        <end position="43"/>
    </location>
</feature>
<sequence length="43" mass="3932">MSTSASPAGDGNTPDAVVTPADRTAPAAAAGGPAVIPAQDPAS</sequence>